<name>A0A0D3IUJ4_EMIH1</name>
<proteinExistence type="predicted"/>
<accession>A0A0D3IUJ4</accession>
<dbReference type="STRING" id="2903.R1E1W0"/>
<dbReference type="RefSeq" id="XP_005767358.1">
    <property type="nucleotide sequence ID" value="XM_005767301.1"/>
</dbReference>
<dbReference type="PaxDb" id="2903-EOD14929"/>
<dbReference type="HOGENOM" id="CLU_1663984_0_0_1"/>
<dbReference type="AlphaFoldDB" id="A0A0D3IUJ4"/>
<evidence type="ECO:0000256" key="2">
    <source>
        <dbReference type="ARBA" id="ARBA00023295"/>
    </source>
</evidence>
<reference evidence="3" key="2">
    <citation type="submission" date="2024-10" db="UniProtKB">
        <authorList>
            <consortium name="EnsemblProtists"/>
        </authorList>
    </citation>
    <scope>IDENTIFICATION</scope>
</reference>
<reference evidence="4" key="1">
    <citation type="journal article" date="2013" name="Nature">
        <title>Pan genome of the phytoplankton Emiliania underpins its global distribution.</title>
        <authorList>
            <person name="Read B.A."/>
            <person name="Kegel J."/>
            <person name="Klute M.J."/>
            <person name="Kuo A."/>
            <person name="Lefebvre S.C."/>
            <person name="Maumus F."/>
            <person name="Mayer C."/>
            <person name="Miller J."/>
            <person name="Monier A."/>
            <person name="Salamov A."/>
            <person name="Young J."/>
            <person name="Aguilar M."/>
            <person name="Claverie J.M."/>
            <person name="Frickenhaus S."/>
            <person name="Gonzalez K."/>
            <person name="Herman E.K."/>
            <person name="Lin Y.C."/>
            <person name="Napier J."/>
            <person name="Ogata H."/>
            <person name="Sarno A.F."/>
            <person name="Shmutz J."/>
            <person name="Schroeder D."/>
            <person name="de Vargas C."/>
            <person name="Verret F."/>
            <person name="von Dassow P."/>
            <person name="Valentin K."/>
            <person name="Van de Peer Y."/>
            <person name="Wheeler G."/>
            <person name="Dacks J.B."/>
            <person name="Delwiche C.F."/>
            <person name="Dyhrman S.T."/>
            <person name="Glockner G."/>
            <person name="John U."/>
            <person name="Richards T."/>
            <person name="Worden A.Z."/>
            <person name="Zhang X."/>
            <person name="Grigoriev I.V."/>
            <person name="Allen A.E."/>
            <person name="Bidle K."/>
            <person name="Borodovsky M."/>
            <person name="Bowler C."/>
            <person name="Brownlee C."/>
            <person name="Cock J.M."/>
            <person name="Elias M."/>
            <person name="Gladyshev V.N."/>
            <person name="Groth M."/>
            <person name="Guda C."/>
            <person name="Hadaegh A."/>
            <person name="Iglesias-Rodriguez M.D."/>
            <person name="Jenkins J."/>
            <person name="Jones B.M."/>
            <person name="Lawson T."/>
            <person name="Leese F."/>
            <person name="Lindquist E."/>
            <person name="Lobanov A."/>
            <person name="Lomsadze A."/>
            <person name="Malik S.B."/>
            <person name="Marsh M.E."/>
            <person name="Mackinder L."/>
            <person name="Mock T."/>
            <person name="Mueller-Roeber B."/>
            <person name="Pagarete A."/>
            <person name="Parker M."/>
            <person name="Probert I."/>
            <person name="Quesneville H."/>
            <person name="Raines C."/>
            <person name="Rensing S.A."/>
            <person name="Riano-Pachon D.M."/>
            <person name="Richier S."/>
            <person name="Rokitta S."/>
            <person name="Shiraiwa Y."/>
            <person name="Soanes D.M."/>
            <person name="van der Giezen M."/>
            <person name="Wahlund T.M."/>
            <person name="Williams B."/>
            <person name="Wilson W."/>
            <person name="Wolfe G."/>
            <person name="Wurch L.L."/>
        </authorList>
    </citation>
    <scope>NUCLEOTIDE SEQUENCE</scope>
</reference>
<evidence type="ECO:0000313" key="4">
    <source>
        <dbReference type="Proteomes" id="UP000013827"/>
    </source>
</evidence>
<dbReference type="Gene3D" id="3.20.20.70">
    <property type="entry name" value="Aldolase class I"/>
    <property type="match status" value="1"/>
</dbReference>
<dbReference type="PANTHER" id="PTHR11452">
    <property type="entry name" value="ALPHA-GALACTOSIDASE/ALPHA-N-ACETYLGALACTOSAMINIDASE"/>
    <property type="match status" value="1"/>
</dbReference>
<evidence type="ECO:0000256" key="1">
    <source>
        <dbReference type="ARBA" id="ARBA00022801"/>
    </source>
</evidence>
<keyword evidence="2" id="KW-0326">Glycosidase</keyword>
<dbReference type="GeneID" id="17260774"/>
<organism evidence="3 4">
    <name type="scientific">Emiliania huxleyi (strain CCMP1516)</name>
    <dbReference type="NCBI Taxonomy" id="280463"/>
    <lineage>
        <taxon>Eukaryota</taxon>
        <taxon>Haptista</taxon>
        <taxon>Haptophyta</taxon>
        <taxon>Prymnesiophyceae</taxon>
        <taxon>Isochrysidales</taxon>
        <taxon>Noelaerhabdaceae</taxon>
        <taxon>Emiliania</taxon>
    </lineage>
</organism>
<dbReference type="InterPro" id="IPR013785">
    <property type="entry name" value="Aldolase_TIM"/>
</dbReference>
<dbReference type="EnsemblProtists" id="EOD14929">
    <property type="protein sequence ID" value="EOD14929"/>
    <property type="gene ID" value="EMIHUDRAFT_96582"/>
</dbReference>
<dbReference type="Proteomes" id="UP000013827">
    <property type="component" value="Unassembled WGS sequence"/>
</dbReference>
<dbReference type="GO" id="GO:0004553">
    <property type="term" value="F:hydrolase activity, hydrolyzing O-glycosyl compounds"/>
    <property type="evidence" value="ECO:0007669"/>
    <property type="project" value="InterPro"/>
</dbReference>
<dbReference type="InterPro" id="IPR002241">
    <property type="entry name" value="Glyco_hydro_27"/>
</dbReference>
<dbReference type="PANTHER" id="PTHR11452:SF33">
    <property type="entry name" value="ALPHA-GALACTOSIDASE 2"/>
    <property type="match status" value="1"/>
</dbReference>
<keyword evidence="1" id="KW-0378">Hydrolase</keyword>
<keyword evidence="4" id="KW-1185">Reference proteome</keyword>
<sequence>MLVVGFLPTAVEDRSHFGAWAVLSSPLTLSFDLTDTATLDRVWPIISNVHLLRVNAAWAGSPGRLVRATAEHMLFAKPLGGGEHAVFVLATGSTSTSVEIRMPDVVGTTDDQTVLRVLDAYDDARDLGQTLVEGRAFATGPIEPRDSRFYLFVRRVTDS</sequence>
<protein>
    <submittedName>
        <fullName evidence="3">Uncharacterized protein</fullName>
    </submittedName>
</protein>
<evidence type="ECO:0000313" key="3">
    <source>
        <dbReference type="EnsemblProtists" id="EOD14929"/>
    </source>
</evidence>
<dbReference type="GO" id="GO:0005975">
    <property type="term" value="P:carbohydrate metabolic process"/>
    <property type="evidence" value="ECO:0007669"/>
    <property type="project" value="InterPro"/>
</dbReference>
<dbReference type="KEGG" id="ehx:EMIHUDRAFT_96582"/>